<dbReference type="InterPro" id="IPR039261">
    <property type="entry name" value="FNR_nucleotide-bd"/>
</dbReference>
<dbReference type="SUPFAM" id="SSF63380">
    <property type="entry name" value="Riboflavin synthase domain-like"/>
    <property type="match status" value="1"/>
</dbReference>
<dbReference type="PANTHER" id="PTHR30157">
    <property type="entry name" value="FERRIC REDUCTASE, NADPH-DEPENDENT"/>
    <property type="match status" value="1"/>
</dbReference>
<dbReference type="AlphaFoldDB" id="A0A2S5KKH9"/>
<dbReference type="InterPro" id="IPR017938">
    <property type="entry name" value="Riboflavin_synthase-like_b-brl"/>
</dbReference>
<dbReference type="OrthoDB" id="5290534at2"/>
<feature type="compositionally biased region" description="Polar residues" evidence="2">
    <location>
        <begin position="1"/>
        <end position="21"/>
    </location>
</feature>
<sequence>MNSPTAVSKAAVSQSGPSQADATPATAEAPQNLYRPLTVLRSEVLSPEMLRLTLQGEDLSPFDTLDNLHVRFYVPVDLSLPSEWPTADEEGRPQLTKTQGANNVTTRYYTIRRLDVARGEVDIDFVTHGHAGPASNFARAAKPGDRCAMSGPCGFSVKPADWYLLAGDETALPAIARLLDSLPSHCQGSVHIEVSRPGCEVVMPSHPGLPVQWHYRNSNLASSNSVADSPSAAHEESGLSDLPQALASIRFPEQPDSGFIWVAGEYELLRRCQAAALADRNWPKERLLGVPYWRRKADN</sequence>
<evidence type="ECO:0000313" key="4">
    <source>
        <dbReference type="EMBL" id="PPC75240.1"/>
    </source>
</evidence>
<dbReference type="InterPro" id="IPR039374">
    <property type="entry name" value="SIP_fam"/>
</dbReference>
<dbReference type="PANTHER" id="PTHR30157:SF0">
    <property type="entry name" value="NADPH-DEPENDENT FERRIC-CHELATE REDUCTASE"/>
    <property type="match status" value="1"/>
</dbReference>
<evidence type="ECO:0000256" key="1">
    <source>
        <dbReference type="ARBA" id="ARBA00035644"/>
    </source>
</evidence>
<dbReference type="InterPro" id="IPR007037">
    <property type="entry name" value="SIP_rossman_dom"/>
</dbReference>
<reference evidence="4 5" key="1">
    <citation type="submission" date="2018-02" db="EMBL/GenBank/DDBJ databases">
        <title>novel marine gammaproteobacteria from coastal saline agro ecosystem.</title>
        <authorList>
            <person name="Krishnan R."/>
            <person name="Ramesh Kumar N."/>
        </authorList>
    </citation>
    <scope>NUCLEOTIDE SEQUENCE [LARGE SCALE GENOMIC DNA]</scope>
    <source>
        <strain evidence="4 5">228</strain>
    </source>
</reference>
<dbReference type="Pfam" id="PF08021">
    <property type="entry name" value="FAD_binding_9"/>
    <property type="match status" value="1"/>
</dbReference>
<proteinExistence type="inferred from homology"/>
<protein>
    <recommendedName>
        <fullName evidence="3">FAD-binding FR-type domain-containing protein</fullName>
    </recommendedName>
</protein>
<dbReference type="PROSITE" id="PS51384">
    <property type="entry name" value="FAD_FR"/>
    <property type="match status" value="1"/>
</dbReference>
<feature type="region of interest" description="Disordered" evidence="2">
    <location>
        <begin position="1"/>
        <end position="29"/>
    </location>
</feature>
<dbReference type="Pfam" id="PF04954">
    <property type="entry name" value="SIP"/>
    <property type="match status" value="1"/>
</dbReference>
<dbReference type="Gene3D" id="2.40.30.10">
    <property type="entry name" value="Translation factors"/>
    <property type="match status" value="1"/>
</dbReference>
<comment type="similarity">
    <text evidence="1">Belongs to the SIP oxidoreductase family.</text>
</comment>
<dbReference type="CDD" id="cd06193">
    <property type="entry name" value="siderophore_interacting"/>
    <property type="match status" value="1"/>
</dbReference>
<name>A0A2S5KKH9_9PROT</name>
<dbReference type="Gene3D" id="3.40.50.80">
    <property type="entry name" value="Nucleotide-binding domain of ferredoxin-NADP reductase (FNR) module"/>
    <property type="match status" value="1"/>
</dbReference>
<evidence type="ECO:0000259" key="3">
    <source>
        <dbReference type="PROSITE" id="PS51384"/>
    </source>
</evidence>
<evidence type="ECO:0000256" key="2">
    <source>
        <dbReference type="SAM" id="MobiDB-lite"/>
    </source>
</evidence>
<evidence type="ECO:0000313" key="5">
    <source>
        <dbReference type="Proteomes" id="UP000238196"/>
    </source>
</evidence>
<dbReference type="GO" id="GO:0016491">
    <property type="term" value="F:oxidoreductase activity"/>
    <property type="evidence" value="ECO:0007669"/>
    <property type="project" value="InterPro"/>
</dbReference>
<gene>
    <name evidence="4" type="ORF">C4K68_21620</name>
</gene>
<dbReference type="InterPro" id="IPR017927">
    <property type="entry name" value="FAD-bd_FR_type"/>
</dbReference>
<dbReference type="Proteomes" id="UP000238196">
    <property type="component" value="Unassembled WGS sequence"/>
</dbReference>
<accession>A0A2S5KKH9</accession>
<dbReference type="EMBL" id="PRLP01000106">
    <property type="protein sequence ID" value="PPC75240.1"/>
    <property type="molecule type" value="Genomic_DNA"/>
</dbReference>
<feature type="domain" description="FAD-binding FR-type" evidence="3">
    <location>
        <begin position="32"/>
        <end position="159"/>
    </location>
</feature>
<comment type="caution">
    <text evidence="4">The sequence shown here is derived from an EMBL/GenBank/DDBJ whole genome shotgun (WGS) entry which is preliminary data.</text>
</comment>
<organism evidence="4 5">
    <name type="scientific">Proteobacteria bacterium 228</name>
    <dbReference type="NCBI Taxonomy" id="2083153"/>
    <lineage>
        <taxon>Bacteria</taxon>
        <taxon>Pseudomonadati</taxon>
        <taxon>Pseudomonadota</taxon>
    </lineage>
</organism>
<dbReference type="InterPro" id="IPR013113">
    <property type="entry name" value="SIP_FAD-bd"/>
</dbReference>